<dbReference type="OrthoDB" id="3691767at2"/>
<keyword evidence="2" id="KW-0418">Kinase</keyword>
<dbReference type="InterPro" id="IPR006083">
    <property type="entry name" value="PRK/URK"/>
</dbReference>
<sequence>MTSRTLLLVAGPSGCGKSRLSRAATDSGGVASLSLDEFYRDLDHPGLPRTLGIVDWDDAASWDCDLALETIARLLRDGSTEVPQYDISQSKRVGSRVLDLGDARVLMVEGIFAPPLLAAAHAAGLPVEALWLARHRSTNFARRLARDLKEKRKTPAVLLRRGIAIHRSEPQLTRDAMTAGFRPVGMREATRIVAELAGQKRTAGSPRPSATVA</sequence>
<dbReference type="GO" id="GO:0005524">
    <property type="term" value="F:ATP binding"/>
    <property type="evidence" value="ECO:0007669"/>
    <property type="project" value="InterPro"/>
</dbReference>
<keyword evidence="2" id="KW-0808">Transferase</keyword>
<dbReference type="RefSeq" id="WP_121900801.1">
    <property type="nucleotide sequence ID" value="NZ_REFW01000001.1"/>
</dbReference>
<feature type="domain" description="Phosphoribulokinase/uridine kinase" evidence="1">
    <location>
        <begin position="9"/>
        <end position="151"/>
    </location>
</feature>
<name>A0A3M0GB97_9ACTN</name>
<accession>A0A3M0GB97</accession>
<dbReference type="GO" id="GO:0016301">
    <property type="term" value="F:kinase activity"/>
    <property type="evidence" value="ECO:0007669"/>
    <property type="project" value="UniProtKB-KW"/>
</dbReference>
<dbReference type="AlphaFoldDB" id="A0A3M0GB97"/>
<reference evidence="2 3" key="1">
    <citation type="submission" date="2018-10" db="EMBL/GenBank/DDBJ databases">
        <title>Tessaracoccus antarcticuss sp. nov., isolated from sediment.</title>
        <authorList>
            <person name="Zhou L.Y."/>
            <person name="Du Z.J."/>
        </authorList>
    </citation>
    <scope>NUCLEOTIDE SEQUENCE [LARGE SCALE GENOMIC DNA]</scope>
    <source>
        <strain evidence="2 3">JDX10</strain>
    </source>
</reference>
<evidence type="ECO:0000313" key="2">
    <source>
        <dbReference type="EMBL" id="RMB62251.1"/>
    </source>
</evidence>
<keyword evidence="3" id="KW-1185">Reference proteome</keyword>
<evidence type="ECO:0000313" key="3">
    <source>
        <dbReference type="Proteomes" id="UP000275256"/>
    </source>
</evidence>
<comment type="caution">
    <text evidence="2">The sequence shown here is derived from an EMBL/GenBank/DDBJ whole genome shotgun (WGS) entry which is preliminary data.</text>
</comment>
<organism evidence="2 3">
    <name type="scientific">Tessaracoccus antarcticus</name>
    <dbReference type="NCBI Taxonomy" id="2479848"/>
    <lineage>
        <taxon>Bacteria</taxon>
        <taxon>Bacillati</taxon>
        <taxon>Actinomycetota</taxon>
        <taxon>Actinomycetes</taxon>
        <taxon>Propionibacteriales</taxon>
        <taxon>Propionibacteriaceae</taxon>
        <taxon>Tessaracoccus</taxon>
    </lineage>
</organism>
<dbReference type="PANTHER" id="PTHR10285">
    <property type="entry name" value="URIDINE KINASE"/>
    <property type="match status" value="1"/>
</dbReference>
<dbReference type="PRINTS" id="PR00988">
    <property type="entry name" value="URIDINKINASE"/>
</dbReference>
<dbReference type="EMBL" id="REFW01000001">
    <property type="protein sequence ID" value="RMB62251.1"/>
    <property type="molecule type" value="Genomic_DNA"/>
</dbReference>
<proteinExistence type="predicted"/>
<dbReference type="InterPro" id="IPR027417">
    <property type="entry name" value="P-loop_NTPase"/>
</dbReference>
<dbReference type="SUPFAM" id="SSF52540">
    <property type="entry name" value="P-loop containing nucleoside triphosphate hydrolases"/>
    <property type="match status" value="1"/>
</dbReference>
<protein>
    <submittedName>
        <fullName evidence="2">Uridine kinase</fullName>
    </submittedName>
</protein>
<evidence type="ECO:0000259" key="1">
    <source>
        <dbReference type="Pfam" id="PF00485"/>
    </source>
</evidence>
<dbReference type="Proteomes" id="UP000275256">
    <property type="component" value="Unassembled WGS sequence"/>
</dbReference>
<dbReference type="Pfam" id="PF00485">
    <property type="entry name" value="PRK"/>
    <property type="match status" value="1"/>
</dbReference>
<dbReference type="Gene3D" id="3.40.50.300">
    <property type="entry name" value="P-loop containing nucleotide triphosphate hydrolases"/>
    <property type="match status" value="1"/>
</dbReference>
<gene>
    <name evidence="2" type="ORF">EAX62_06750</name>
</gene>